<evidence type="ECO:0000256" key="2">
    <source>
        <dbReference type="ARBA" id="ARBA00022475"/>
    </source>
</evidence>
<feature type="transmembrane region" description="Helical" evidence="6">
    <location>
        <begin position="49"/>
        <end position="76"/>
    </location>
</feature>
<dbReference type="GO" id="GO:0055085">
    <property type="term" value="P:transmembrane transport"/>
    <property type="evidence" value="ECO:0007669"/>
    <property type="project" value="InterPro"/>
</dbReference>
<dbReference type="EMBL" id="FOYO01000001">
    <property type="protein sequence ID" value="SFR47798.1"/>
    <property type="molecule type" value="Genomic_DNA"/>
</dbReference>
<name>A0A1I6H040_9RHOB</name>
<feature type="transmembrane region" description="Helical" evidence="6">
    <location>
        <begin position="103"/>
        <end position="122"/>
    </location>
</feature>
<dbReference type="GO" id="GO:0015920">
    <property type="term" value="P:lipopolysaccharide transport"/>
    <property type="evidence" value="ECO:0007669"/>
    <property type="project" value="TreeGrafter"/>
</dbReference>
<dbReference type="InterPro" id="IPR030922">
    <property type="entry name" value="LptF"/>
</dbReference>
<keyword evidence="4 6" id="KW-1133">Transmembrane helix</keyword>
<feature type="transmembrane region" description="Helical" evidence="6">
    <location>
        <begin position="337"/>
        <end position="358"/>
    </location>
</feature>
<reference evidence="8" key="1">
    <citation type="submission" date="2016-10" db="EMBL/GenBank/DDBJ databases">
        <authorList>
            <person name="Varghese N."/>
            <person name="Submissions S."/>
        </authorList>
    </citation>
    <scope>NUCLEOTIDE SEQUENCE [LARGE SCALE GENOMIC DNA]</scope>
    <source>
        <strain evidence="8">DSM 26921</strain>
    </source>
</reference>
<evidence type="ECO:0000256" key="1">
    <source>
        <dbReference type="ARBA" id="ARBA00004651"/>
    </source>
</evidence>
<dbReference type="InterPro" id="IPR005495">
    <property type="entry name" value="LptG/LptF_permease"/>
</dbReference>
<comment type="subcellular location">
    <subcellularLocation>
        <location evidence="1">Cell membrane</location>
        <topology evidence="1">Multi-pass membrane protein</topology>
    </subcellularLocation>
</comment>
<dbReference type="STRING" id="670154.SAMN04488002_2235"/>
<evidence type="ECO:0000313" key="7">
    <source>
        <dbReference type="EMBL" id="SFR47798.1"/>
    </source>
</evidence>
<dbReference type="NCBIfam" id="TIGR04407">
    <property type="entry name" value="LptF_YjgP"/>
    <property type="match status" value="1"/>
</dbReference>
<keyword evidence="2" id="KW-1003">Cell membrane</keyword>
<evidence type="ECO:0000256" key="6">
    <source>
        <dbReference type="SAM" id="Phobius"/>
    </source>
</evidence>
<accession>A0A1I6H040</accession>
<evidence type="ECO:0000256" key="3">
    <source>
        <dbReference type="ARBA" id="ARBA00022692"/>
    </source>
</evidence>
<feature type="transmembrane region" description="Helical" evidence="6">
    <location>
        <begin position="307"/>
        <end position="325"/>
    </location>
</feature>
<dbReference type="GO" id="GO:0043190">
    <property type="term" value="C:ATP-binding cassette (ABC) transporter complex"/>
    <property type="evidence" value="ECO:0007669"/>
    <property type="project" value="InterPro"/>
</dbReference>
<keyword evidence="8" id="KW-1185">Reference proteome</keyword>
<evidence type="ECO:0000313" key="8">
    <source>
        <dbReference type="Proteomes" id="UP000199658"/>
    </source>
</evidence>
<dbReference type="PANTHER" id="PTHR33529:SF6">
    <property type="entry name" value="YJGP_YJGQ FAMILY PERMEASE"/>
    <property type="match status" value="1"/>
</dbReference>
<dbReference type="Proteomes" id="UP000199658">
    <property type="component" value="Unassembled WGS sequence"/>
</dbReference>
<dbReference type="Pfam" id="PF03739">
    <property type="entry name" value="LptF_LptG"/>
    <property type="match status" value="1"/>
</dbReference>
<feature type="transmembrane region" description="Helical" evidence="6">
    <location>
        <begin position="12"/>
        <end position="29"/>
    </location>
</feature>
<dbReference type="RefSeq" id="WP_090216717.1">
    <property type="nucleotide sequence ID" value="NZ_FOYO01000001.1"/>
</dbReference>
<keyword evidence="3 6" id="KW-0812">Transmembrane</keyword>
<dbReference type="AlphaFoldDB" id="A0A1I6H040"/>
<evidence type="ECO:0000256" key="4">
    <source>
        <dbReference type="ARBA" id="ARBA00022989"/>
    </source>
</evidence>
<feature type="transmembrane region" description="Helical" evidence="6">
    <location>
        <begin position="280"/>
        <end position="300"/>
    </location>
</feature>
<gene>
    <name evidence="7" type="ORF">SAMN04488002_2235</name>
</gene>
<proteinExistence type="predicted"/>
<organism evidence="7 8">
    <name type="scientific">Litoreibacter janthinus</name>
    <dbReference type="NCBI Taxonomy" id="670154"/>
    <lineage>
        <taxon>Bacteria</taxon>
        <taxon>Pseudomonadati</taxon>
        <taxon>Pseudomonadota</taxon>
        <taxon>Alphaproteobacteria</taxon>
        <taxon>Rhodobacterales</taxon>
        <taxon>Roseobacteraceae</taxon>
        <taxon>Litoreibacter</taxon>
    </lineage>
</organism>
<protein>
    <submittedName>
        <fullName evidence="7">Lipopolysaccharide export system permease protein</fullName>
    </submittedName>
</protein>
<dbReference type="OrthoDB" id="8477889at2"/>
<keyword evidence="5 6" id="KW-0472">Membrane</keyword>
<sequence length="375" mass="40966">MARFDRYMLSQLLVLFGFFSLVLVSVYWVNRAIGLFDQLISDGQSALVFMEFTLLTLPYVILIVLPISAFVAAVYVTNRLSSDSEMVVLQTAGASSLRIGRPVIYFGVLVAILVAVLAHVLVPAARTELASRSQEISRDITAQFLKEGQFLHPTSEIAVYIRNITDLGELEELFLEDSRDRAAVVTYTAKQAFLVNGDDGPRLVMRDGLAQTFRPETGRLSTVAFEDFAYNIGALINSGGARARDLREFSTPVLLNPSEGDLASAYGDLPDFLFEAHDRFAKSLLAIVVPLMGFAALMLGGFSRFGVWRQVVIAVVLIILVQLVSNVAEDTARKDAALFWLAYAGPAFGGAIAAGLIYSTSLRRRRGRTPKGVPA</sequence>
<dbReference type="PANTHER" id="PTHR33529">
    <property type="entry name" value="SLR0882 PROTEIN-RELATED"/>
    <property type="match status" value="1"/>
</dbReference>
<evidence type="ECO:0000256" key="5">
    <source>
        <dbReference type="ARBA" id="ARBA00023136"/>
    </source>
</evidence>